<feature type="region of interest" description="Disordered" evidence="2">
    <location>
        <begin position="50"/>
        <end position="83"/>
    </location>
</feature>
<reference evidence="3" key="2">
    <citation type="submission" date="2025-08" db="UniProtKB">
        <authorList>
            <consortium name="Ensembl"/>
        </authorList>
    </citation>
    <scope>IDENTIFICATION</scope>
</reference>
<comment type="similarity">
    <text evidence="1">Belongs to the UPF0449 family.</text>
</comment>
<sequence>MLTSWCVSPRATSRRTFHGLRMTSKGKKRVVLPTRPEPPTAAQIQEDIEKTSPNDPVFTMLKDTTEEMPFTTSTPNMDSELERKYQQSRRYYDLNEKLLQMRGEVAAKRQELQETGRRLEESTVDIKGKSL</sequence>
<name>A0A8C4XI00_ERPCA</name>
<dbReference type="InterPro" id="IPR028227">
    <property type="entry name" value="UPF0449"/>
</dbReference>
<reference evidence="3" key="3">
    <citation type="submission" date="2025-09" db="UniProtKB">
        <authorList>
            <consortium name="Ensembl"/>
        </authorList>
    </citation>
    <scope>IDENTIFICATION</scope>
</reference>
<dbReference type="Ensembl" id="ENSECRT00000034177.1">
    <property type="protein sequence ID" value="ENSECRP00000033449.1"/>
    <property type="gene ID" value="ENSECRG00000022642.1"/>
</dbReference>
<evidence type="ECO:0000313" key="4">
    <source>
        <dbReference type="Proteomes" id="UP000694620"/>
    </source>
</evidence>
<proteinExistence type="inferred from homology"/>
<dbReference type="RefSeq" id="XP_028672450.1">
    <property type="nucleotide sequence ID" value="XM_028816617.2"/>
</dbReference>
<dbReference type="Proteomes" id="UP000694620">
    <property type="component" value="Chromosome 12"/>
</dbReference>
<dbReference type="PANTHER" id="PTHR34766:SF1">
    <property type="entry name" value="UPF0449 PROTEIN C19ORF25"/>
    <property type="match status" value="1"/>
</dbReference>
<evidence type="ECO:0000313" key="3">
    <source>
        <dbReference type="Ensembl" id="ENSECRP00000033449.1"/>
    </source>
</evidence>
<organism evidence="3 4">
    <name type="scientific">Erpetoichthys calabaricus</name>
    <name type="common">Rope fish</name>
    <name type="synonym">Calamoichthys calabaricus</name>
    <dbReference type="NCBI Taxonomy" id="27687"/>
    <lineage>
        <taxon>Eukaryota</taxon>
        <taxon>Metazoa</taxon>
        <taxon>Chordata</taxon>
        <taxon>Craniata</taxon>
        <taxon>Vertebrata</taxon>
        <taxon>Euteleostomi</taxon>
        <taxon>Actinopterygii</taxon>
        <taxon>Polypteriformes</taxon>
        <taxon>Polypteridae</taxon>
        <taxon>Erpetoichthys</taxon>
    </lineage>
</organism>
<accession>A0A8C4XI00</accession>
<dbReference type="GeneID" id="114662896"/>
<evidence type="ECO:0000256" key="1">
    <source>
        <dbReference type="ARBA" id="ARBA00006137"/>
    </source>
</evidence>
<dbReference type="OrthoDB" id="6129359at2759"/>
<evidence type="ECO:0000256" key="2">
    <source>
        <dbReference type="SAM" id="MobiDB-lite"/>
    </source>
</evidence>
<dbReference type="CTD" id="138267860"/>
<dbReference type="AlphaFoldDB" id="A0A8C4XI00"/>
<dbReference type="GeneTree" id="ENSGT00390000007991"/>
<dbReference type="PANTHER" id="PTHR34766">
    <property type="entry name" value="UPF0449 PROTEIN C19ORF25"/>
    <property type="match status" value="1"/>
</dbReference>
<gene>
    <name evidence="3" type="primary">c12h19orf25</name>
</gene>
<reference evidence="3" key="1">
    <citation type="submission" date="2021-06" db="EMBL/GenBank/DDBJ databases">
        <authorList>
            <consortium name="Wellcome Sanger Institute Data Sharing"/>
        </authorList>
    </citation>
    <scope>NUCLEOTIDE SEQUENCE [LARGE SCALE GENOMIC DNA]</scope>
</reference>
<feature type="region of interest" description="Disordered" evidence="2">
    <location>
        <begin position="111"/>
        <end position="131"/>
    </location>
</feature>
<keyword evidence="4" id="KW-1185">Reference proteome</keyword>
<protein>
    <submittedName>
        <fullName evidence="3">Uncharacterized protein</fullName>
    </submittedName>
</protein>
<dbReference type="Pfam" id="PF15136">
    <property type="entry name" value="UPF0449"/>
    <property type="match status" value="1"/>
</dbReference>